<keyword evidence="2" id="KW-1185">Reference proteome</keyword>
<sequence>MAAAAAAWLRELQPSCIDKVPKTKRVNFGLVFGLSRQIYGGRGDMCLPGVPGGNIENSCLEFSPSPSLRIYIGKQELRLLSMSVNGTQGPLFCSECIHLHFKTDHGETLGSLMNVQIKETGVGKEHTYKTHMNNPIGSGIYYSNVQGVIDEISNVHIFSNRRYYRSCTVYVRRAVDLSGVDVFVIGKCKVFMHVENTLHLAFEPATAMHVIG</sequence>
<evidence type="ECO:0000313" key="1">
    <source>
        <dbReference type="EMBL" id="KAJ8024815.1"/>
    </source>
</evidence>
<accession>A0A9Q1BFM9</accession>
<organism evidence="1 2">
    <name type="scientific">Holothuria leucospilota</name>
    <name type="common">Black long sea cucumber</name>
    <name type="synonym">Mertensiothuria leucospilota</name>
    <dbReference type="NCBI Taxonomy" id="206669"/>
    <lineage>
        <taxon>Eukaryota</taxon>
        <taxon>Metazoa</taxon>
        <taxon>Echinodermata</taxon>
        <taxon>Eleutherozoa</taxon>
        <taxon>Echinozoa</taxon>
        <taxon>Holothuroidea</taxon>
        <taxon>Aspidochirotacea</taxon>
        <taxon>Aspidochirotida</taxon>
        <taxon>Holothuriidae</taxon>
        <taxon>Holothuria</taxon>
    </lineage>
</organism>
<dbReference type="AlphaFoldDB" id="A0A9Q1BFM9"/>
<dbReference type="Proteomes" id="UP001152320">
    <property type="component" value="Chromosome 18"/>
</dbReference>
<proteinExistence type="predicted"/>
<evidence type="ECO:0000313" key="2">
    <source>
        <dbReference type="Proteomes" id="UP001152320"/>
    </source>
</evidence>
<comment type="caution">
    <text evidence="1">The sequence shown here is derived from an EMBL/GenBank/DDBJ whole genome shotgun (WGS) entry which is preliminary data.</text>
</comment>
<dbReference type="EMBL" id="JAIZAY010000018">
    <property type="protein sequence ID" value="KAJ8024815.1"/>
    <property type="molecule type" value="Genomic_DNA"/>
</dbReference>
<reference evidence="1" key="1">
    <citation type="submission" date="2021-10" db="EMBL/GenBank/DDBJ databases">
        <title>Tropical sea cucumber genome reveals ecological adaptation and Cuvierian tubules defense mechanism.</title>
        <authorList>
            <person name="Chen T."/>
        </authorList>
    </citation>
    <scope>NUCLEOTIDE SEQUENCE</scope>
    <source>
        <strain evidence="1">Nanhai2018</strain>
        <tissue evidence="1">Muscle</tissue>
    </source>
</reference>
<gene>
    <name evidence="1" type="ORF">HOLleu_34836</name>
</gene>
<protein>
    <submittedName>
        <fullName evidence="1">Uncharacterized protein</fullName>
    </submittedName>
</protein>
<name>A0A9Q1BFM9_HOLLE</name>